<dbReference type="AlphaFoldDB" id="A0A139MY15"/>
<dbReference type="Pfam" id="PF13673">
    <property type="entry name" value="Acetyltransf_10"/>
    <property type="match status" value="1"/>
</dbReference>
<gene>
    <name evidence="4" type="ORF">SCRDD08_02013</name>
</gene>
<dbReference type="InterPro" id="IPR000182">
    <property type="entry name" value="GNAT_dom"/>
</dbReference>
<dbReference type="PANTHER" id="PTHR10908">
    <property type="entry name" value="SEROTONIN N-ACETYLTRANSFERASE"/>
    <property type="match status" value="1"/>
</dbReference>
<dbReference type="Gene3D" id="3.40.630.30">
    <property type="match status" value="1"/>
</dbReference>
<proteinExistence type="predicted"/>
<dbReference type="CDD" id="cd04301">
    <property type="entry name" value="NAT_SF"/>
    <property type="match status" value="1"/>
</dbReference>
<dbReference type="Proteomes" id="UP000070377">
    <property type="component" value="Unassembled WGS sequence"/>
</dbReference>
<dbReference type="PROSITE" id="PS51186">
    <property type="entry name" value="GNAT"/>
    <property type="match status" value="1"/>
</dbReference>
<dbReference type="RefSeq" id="WP_061423530.1">
    <property type="nucleotide sequence ID" value="NZ_KQ969064.1"/>
</dbReference>
<protein>
    <submittedName>
        <fullName evidence="4">Putative arylalkylamine n-acetyltransferase</fullName>
    </submittedName>
</protein>
<dbReference type="PANTHER" id="PTHR10908:SF0">
    <property type="entry name" value="SEROTONIN N-ACETYLTRANSFERASE"/>
    <property type="match status" value="1"/>
</dbReference>
<dbReference type="InterPro" id="IPR051635">
    <property type="entry name" value="SNAT-like"/>
</dbReference>
<evidence type="ECO:0000313" key="4">
    <source>
        <dbReference type="EMBL" id="KXT68401.1"/>
    </source>
</evidence>
<comment type="caution">
    <text evidence="4">The sequence shown here is derived from an EMBL/GenBank/DDBJ whole genome shotgun (WGS) entry which is preliminary data.</text>
</comment>
<sequence>MIIRQAQMADLDAIYAIELENFSPEEAISREILAKHIERIPSTFLVAEKSGKILGYLEGPVRSERYLKDISFTEDVEDYSYLAGGFISVTSLSISKEAQGLGVGKALLKAMKEIVIADERHGINLTCHDYLVAYYEQHDFVNEGRSASTYADEVWFDMVWENPQI</sequence>
<keyword evidence="2" id="KW-0012">Acyltransferase</keyword>
<dbReference type="GO" id="GO:0008080">
    <property type="term" value="F:N-acetyltransferase activity"/>
    <property type="evidence" value="ECO:0007669"/>
    <property type="project" value="UniProtKB-ARBA"/>
</dbReference>
<keyword evidence="1 4" id="KW-0808">Transferase</keyword>
<dbReference type="PATRIC" id="fig|45634.12.peg.2094"/>
<feature type="domain" description="N-acetyltransferase" evidence="3">
    <location>
        <begin position="1"/>
        <end position="161"/>
    </location>
</feature>
<reference evidence="4 5" key="1">
    <citation type="submission" date="2016-01" db="EMBL/GenBank/DDBJ databases">
        <title>Highly variable Streptococcus oralis are common among viridans streptococci isolated from primates.</title>
        <authorList>
            <person name="Denapaite D."/>
            <person name="Rieger M."/>
            <person name="Koendgen S."/>
            <person name="Brueckner R."/>
            <person name="Ochigava I."/>
            <person name="Kappeler P."/>
            <person name="Maetz-Rensing K."/>
            <person name="Leendertz F."/>
            <person name="Hakenbeck R."/>
        </authorList>
    </citation>
    <scope>NUCLEOTIDE SEQUENCE [LARGE SCALE GENOMIC DNA]</scope>
    <source>
        <strain evidence="4 5">DD08</strain>
    </source>
</reference>
<dbReference type="EMBL" id="LQRD01000076">
    <property type="protein sequence ID" value="KXT68401.1"/>
    <property type="molecule type" value="Genomic_DNA"/>
</dbReference>
<evidence type="ECO:0000256" key="2">
    <source>
        <dbReference type="ARBA" id="ARBA00023315"/>
    </source>
</evidence>
<accession>A0A139MY15</accession>
<evidence type="ECO:0000259" key="3">
    <source>
        <dbReference type="PROSITE" id="PS51186"/>
    </source>
</evidence>
<dbReference type="InterPro" id="IPR016181">
    <property type="entry name" value="Acyl_CoA_acyltransferase"/>
</dbReference>
<organism evidence="4 5">
    <name type="scientific">Streptococcus cristatus</name>
    <dbReference type="NCBI Taxonomy" id="45634"/>
    <lineage>
        <taxon>Bacteria</taxon>
        <taxon>Bacillati</taxon>
        <taxon>Bacillota</taxon>
        <taxon>Bacilli</taxon>
        <taxon>Lactobacillales</taxon>
        <taxon>Streptococcaceae</taxon>
        <taxon>Streptococcus</taxon>
    </lineage>
</organism>
<evidence type="ECO:0000313" key="5">
    <source>
        <dbReference type="Proteomes" id="UP000070377"/>
    </source>
</evidence>
<dbReference type="STRING" id="45634.SCRDD08_02013"/>
<dbReference type="SUPFAM" id="SSF55729">
    <property type="entry name" value="Acyl-CoA N-acyltransferases (Nat)"/>
    <property type="match status" value="1"/>
</dbReference>
<evidence type="ECO:0000256" key="1">
    <source>
        <dbReference type="ARBA" id="ARBA00022679"/>
    </source>
</evidence>
<name>A0A139MY15_STRCR</name>